<dbReference type="Gene3D" id="1.10.1660.10">
    <property type="match status" value="1"/>
</dbReference>
<gene>
    <name evidence="5" type="ORF">SAMN05421819_2661</name>
</gene>
<keyword evidence="1" id="KW-0805">Transcription regulation</keyword>
<keyword evidence="3" id="KW-0804">Transcription</keyword>
<proteinExistence type="predicted"/>
<dbReference type="PRINTS" id="PR00040">
    <property type="entry name" value="HTHMERR"/>
</dbReference>
<sequence>MSATFRIGDLAKQTGVRVVTIRYYEQAGLLPVCERTAANYRVYAQEHLQRLNFVRRCRELGFSLEQIRNLLLLSAAQSPTCADVCNVAADHLKEVESKITDLKRLAAELRRIGSSCNGKRSSADCRLIASLTSETMS</sequence>
<dbReference type="AlphaFoldDB" id="A0A1H5ZHA0"/>
<evidence type="ECO:0000256" key="1">
    <source>
        <dbReference type="ARBA" id="ARBA00023015"/>
    </source>
</evidence>
<dbReference type="GO" id="GO:0003700">
    <property type="term" value="F:DNA-binding transcription factor activity"/>
    <property type="evidence" value="ECO:0007669"/>
    <property type="project" value="InterPro"/>
</dbReference>
<dbReference type="EMBL" id="FNVA01000004">
    <property type="protein sequence ID" value="SEG35838.1"/>
    <property type="molecule type" value="Genomic_DNA"/>
</dbReference>
<keyword evidence="2" id="KW-0238">DNA-binding</keyword>
<dbReference type="InterPro" id="IPR015358">
    <property type="entry name" value="Tscrpt_reg_MerR_DNA-bd"/>
</dbReference>
<dbReference type="InterPro" id="IPR000551">
    <property type="entry name" value="MerR-type_HTH_dom"/>
</dbReference>
<dbReference type="PANTHER" id="PTHR30204:SF92">
    <property type="entry name" value="HTH-TYPE TRANSCRIPTIONAL REGULATOR ZNTR"/>
    <property type="match status" value="1"/>
</dbReference>
<name>A0A1H5ZHA0_9BACT</name>
<dbReference type="CDD" id="cd04785">
    <property type="entry name" value="HTH_CadR-PbrR-like"/>
    <property type="match status" value="1"/>
</dbReference>
<dbReference type="OrthoDB" id="9791488at2"/>
<dbReference type="SUPFAM" id="SSF46955">
    <property type="entry name" value="Putative DNA-binding domain"/>
    <property type="match status" value="1"/>
</dbReference>
<dbReference type="GO" id="GO:0003677">
    <property type="term" value="F:DNA binding"/>
    <property type="evidence" value="ECO:0007669"/>
    <property type="project" value="UniProtKB-KW"/>
</dbReference>
<dbReference type="Pfam" id="PF00376">
    <property type="entry name" value="MerR"/>
    <property type="match status" value="1"/>
</dbReference>
<dbReference type="SMART" id="SM00422">
    <property type="entry name" value="HTH_MERR"/>
    <property type="match status" value="1"/>
</dbReference>
<dbReference type="Pfam" id="PF09278">
    <property type="entry name" value="MerR-DNA-bind"/>
    <property type="match status" value="1"/>
</dbReference>
<evidence type="ECO:0000313" key="6">
    <source>
        <dbReference type="Proteomes" id="UP000236728"/>
    </source>
</evidence>
<evidence type="ECO:0000313" key="5">
    <source>
        <dbReference type="EMBL" id="SEG35838.1"/>
    </source>
</evidence>
<reference evidence="5 6" key="1">
    <citation type="submission" date="2016-10" db="EMBL/GenBank/DDBJ databases">
        <authorList>
            <person name="de Groot N.N."/>
        </authorList>
    </citation>
    <scope>NUCLEOTIDE SEQUENCE [LARGE SCALE GENOMIC DNA]</scope>
    <source>
        <strain evidence="5 6">DSM 22489</strain>
    </source>
</reference>
<dbReference type="InterPro" id="IPR009061">
    <property type="entry name" value="DNA-bd_dom_put_sf"/>
</dbReference>
<feature type="domain" description="HTH merR-type" evidence="4">
    <location>
        <begin position="4"/>
        <end position="73"/>
    </location>
</feature>
<protein>
    <submittedName>
        <fullName evidence="5">Cu(I)-responsive transcriptional regulator</fullName>
    </submittedName>
</protein>
<evidence type="ECO:0000256" key="2">
    <source>
        <dbReference type="ARBA" id="ARBA00023125"/>
    </source>
</evidence>
<dbReference type="PANTHER" id="PTHR30204">
    <property type="entry name" value="REDOX-CYCLING DRUG-SENSING TRANSCRIPTIONAL ACTIVATOR SOXR"/>
    <property type="match status" value="1"/>
</dbReference>
<evidence type="ECO:0000256" key="3">
    <source>
        <dbReference type="ARBA" id="ARBA00023163"/>
    </source>
</evidence>
<dbReference type="InterPro" id="IPR047057">
    <property type="entry name" value="MerR_fam"/>
</dbReference>
<keyword evidence="6" id="KW-1185">Reference proteome</keyword>
<dbReference type="PROSITE" id="PS50937">
    <property type="entry name" value="HTH_MERR_2"/>
    <property type="match status" value="1"/>
</dbReference>
<organism evidence="5 6">
    <name type="scientific">Bryocella elongata</name>
    <dbReference type="NCBI Taxonomy" id="863522"/>
    <lineage>
        <taxon>Bacteria</taxon>
        <taxon>Pseudomonadati</taxon>
        <taxon>Acidobacteriota</taxon>
        <taxon>Terriglobia</taxon>
        <taxon>Terriglobales</taxon>
        <taxon>Acidobacteriaceae</taxon>
        <taxon>Bryocella</taxon>
    </lineage>
</organism>
<dbReference type="Proteomes" id="UP000236728">
    <property type="component" value="Unassembled WGS sequence"/>
</dbReference>
<dbReference type="RefSeq" id="WP_103933538.1">
    <property type="nucleotide sequence ID" value="NZ_FNVA01000004.1"/>
</dbReference>
<evidence type="ECO:0000259" key="4">
    <source>
        <dbReference type="PROSITE" id="PS50937"/>
    </source>
</evidence>
<accession>A0A1H5ZHA0</accession>